<sequence length="119" mass="13282">MAHGNDTENSSFLDVCFALKNNVFRTMNVADICVVREINGDVLRCEYITDSNTNIECIKLQGLDIKVSDVVLVIFTNNDFRASLNAFKAGQANTDSKTTLYHEKAYGIVVGLIYRKPEV</sequence>
<protein>
    <submittedName>
        <fullName evidence="1">Uncharacterized protein</fullName>
    </submittedName>
</protein>
<organism evidence="1">
    <name type="scientific">Phage sp. ctqZP6</name>
    <dbReference type="NCBI Taxonomy" id="2828010"/>
    <lineage>
        <taxon>Viruses</taxon>
    </lineage>
</organism>
<dbReference type="EMBL" id="BK032598">
    <property type="protein sequence ID" value="DAF50596.1"/>
    <property type="molecule type" value="Genomic_DNA"/>
</dbReference>
<name>A0A8S5SHR8_9VIRU</name>
<accession>A0A8S5SHR8</accession>
<proteinExistence type="predicted"/>
<evidence type="ECO:0000313" key="1">
    <source>
        <dbReference type="EMBL" id="DAF50596.1"/>
    </source>
</evidence>
<reference evidence="1" key="1">
    <citation type="journal article" date="2021" name="Proc. Natl. Acad. Sci. U.S.A.">
        <title>A Catalog of Tens of Thousands of Viruses from Human Metagenomes Reveals Hidden Associations with Chronic Diseases.</title>
        <authorList>
            <person name="Tisza M.J."/>
            <person name="Buck C.B."/>
        </authorList>
    </citation>
    <scope>NUCLEOTIDE SEQUENCE</scope>
    <source>
        <strain evidence="1">CtqZP6</strain>
    </source>
</reference>